<feature type="signal peptide" evidence="1">
    <location>
        <begin position="1"/>
        <end position="17"/>
    </location>
</feature>
<sequence length="86" mass="8698">MRHLITLASLLALTACAQDGIGYGVGGPDSGIRRVGDNILVQDAEGATLVIDENGCQSVMSEGSRSAQPVTDASGQQVCAGAEIIP</sequence>
<evidence type="ECO:0000256" key="1">
    <source>
        <dbReference type="SAM" id="SignalP"/>
    </source>
</evidence>
<dbReference type="AlphaFoldDB" id="X7EM54"/>
<reference evidence="2 3" key="1">
    <citation type="submission" date="2014-01" db="EMBL/GenBank/DDBJ databases">
        <title>Roseivivax halodurans JCM 10272 Genome Sequencing.</title>
        <authorList>
            <person name="Lai Q."/>
            <person name="Li G."/>
            <person name="Shao Z."/>
        </authorList>
    </citation>
    <scope>NUCLEOTIDE SEQUENCE [LARGE SCALE GENOMIC DNA]</scope>
    <source>
        <strain evidence="2 3">JCM 10272</strain>
    </source>
</reference>
<dbReference type="EMBL" id="JALZ01000002">
    <property type="protein sequence ID" value="ETX16256.1"/>
    <property type="molecule type" value="Genomic_DNA"/>
</dbReference>
<dbReference type="RefSeq" id="WP_037258513.1">
    <property type="nucleotide sequence ID" value="NZ_JALZ01000002.1"/>
</dbReference>
<keyword evidence="1" id="KW-0732">Signal</keyword>
<evidence type="ECO:0008006" key="4">
    <source>
        <dbReference type="Google" id="ProtNLM"/>
    </source>
</evidence>
<evidence type="ECO:0000313" key="2">
    <source>
        <dbReference type="EMBL" id="ETX16256.1"/>
    </source>
</evidence>
<feature type="chain" id="PRO_5004977807" description="Lipoprotein" evidence="1">
    <location>
        <begin position="18"/>
        <end position="86"/>
    </location>
</feature>
<organism evidence="2 3">
    <name type="scientific">Roseivivax halodurans JCM 10272</name>
    <dbReference type="NCBI Taxonomy" id="1449350"/>
    <lineage>
        <taxon>Bacteria</taxon>
        <taxon>Pseudomonadati</taxon>
        <taxon>Pseudomonadota</taxon>
        <taxon>Alphaproteobacteria</taxon>
        <taxon>Rhodobacterales</taxon>
        <taxon>Roseobacteraceae</taxon>
        <taxon>Roseivivax</taxon>
    </lineage>
</organism>
<proteinExistence type="predicted"/>
<protein>
    <recommendedName>
        <fullName evidence="4">Lipoprotein</fullName>
    </recommendedName>
</protein>
<accession>X7EM54</accession>
<dbReference type="STRING" id="1449350.OCH239_07860"/>
<keyword evidence="3" id="KW-1185">Reference proteome</keyword>
<dbReference type="OrthoDB" id="7875679at2"/>
<dbReference type="eggNOG" id="ENOG502ZR4J">
    <property type="taxonomic scope" value="Bacteria"/>
</dbReference>
<dbReference type="Proteomes" id="UP000022447">
    <property type="component" value="Unassembled WGS sequence"/>
</dbReference>
<name>X7EM54_9RHOB</name>
<dbReference type="PROSITE" id="PS51257">
    <property type="entry name" value="PROKAR_LIPOPROTEIN"/>
    <property type="match status" value="1"/>
</dbReference>
<comment type="caution">
    <text evidence="2">The sequence shown here is derived from an EMBL/GenBank/DDBJ whole genome shotgun (WGS) entry which is preliminary data.</text>
</comment>
<evidence type="ECO:0000313" key="3">
    <source>
        <dbReference type="Proteomes" id="UP000022447"/>
    </source>
</evidence>
<gene>
    <name evidence="2" type="ORF">OCH239_07860</name>
</gene>